<keyword evidence="3" id="KW-1185">Reference proteome</keyword>
<proteinExistence type="predicted"/>
<evidence type="ECO:0000256" key="1">
    <source>
        <dbReference type="SAM" id="Phobius"/>
    </source>
</evidence>
<keyword evidence="1" id="KW-0472">Membrane</keyword>
<feature type="transmembrane region" description="Helical" evidence="1">
    <location>
        <begin position="115"/>
        <end position="135"/>
    </location>
</feature>
<keyword evidence="1" id="KW-1133">Transmembrane helix</keyword>
<organism evidence="2 3">
    <name type="scientific">Glycine soja</name>
    <name type="common">Wild soybean</name>
    <dbReference type="NCBI Taxonomy" id="3848"/>
    <lineage>
        <taxon>Eukaryota</taxon>
        <taxon>Viridiplantae</taxon>
        <taxon>Streptophyta</taxon>
        <taxon>Embryophyta</taxon>
        <taxon>Tracheophyta</taxon>
        <taxon>Spermatophyta</taxon>
        <taxon>Magnoliopsida</taxon>
        <taxon>eudicotyledons</taxon>
        <taxon>Gunneridae</taxon>
        <taxon>Pentapetalae</taxon>
        <taxon>rosids</taxon>
        <taxon>fabids</taxon>
        <taxon>Fabales</taxon>
        <taxon>Fabaceae</taxon>
        <taxon>Papilionoideae</taxon>
        <taxon>50 kb inversion clade</taxon>
        <taxon>NPAAA clade</taxon>
        <taxon>indigoferoid/millettioid clade</taxon>
        <taxon>Phaseoleae</taxon>
        <taxon>Glycine</taxon>
        <taxon>Glycine subgen. Soja</taxon>
    </lineage>
</organism>
<dbReference type="AlphaFoldDB" id="A0A445M4H5"/>
<keyword evidence="1" id="KW-0812">Transmembrane</keyword>
<gene>
    <name evidence="2" type="ORF">D0Y65_001850</name>
</gene>
<protein>
    <submittedName>
        <fullName evidence="2">Uncharacterized protein</fullName>
    </submittedName>
</protein>
<comment type="caution">
    <text evidence="2">The sequence shown here is derived from an EMBL/GenBank/DDBJ whole genome shotgun (WGS) entry which is preliminary data.</text>
</comment>
<sequence>MDLIQIYTPMVVLAGSFIDLVRRGSDLRYRERRSDGRSSRFRLFDRYRPLYRIIKQRVSRVLHVLPISDVVKLVYDVKLWSGKYVDVRLHGRSKNVNKKSFIGLGRDRTGVARGLFLLCGVVFAVLSFSLCLLLLPICRSTPYYDSGSEDTSEDSLQPLSSKKMLGGVHQYSGRYNIFMNLI</sequence>
<evidence type="ECO:0000313" key="3">
    <source>
        <dbReference type="Proteomes" id="UP000289340"/>
    </source>
</evidence>
<dbReference type="Proteomes" id="UP000289340">
    <property type="component" value="Chromosome 1"/>
</dbReference>
<dbReference type="EMBL" id="QZWG01000001">
    <property type="protein sequence ID" value="RZC30474.1"/>
    <property type="molecule type" value="Genomic_DNA"/>
</dbReference>
<name>A0A445M4H5_GLYSO</name>
<evidence type="ECO:0000313" key="2">
    <source>
        <dbReference type="EMBL" id="RZC30474.1"/>
    </source>
</evidence>
<reference evidence="2 3" key="1">
    <citation type="submission" date="2018-09" db="EMBL/GenBank/DDBJ databases">
        <title>A high-quality reference genome of wild soybean provides a powerful tool to mine soybean genomes.</title>
        <authorList>
            <person name="Xie M."/>
            <person name="Chung C.Y.L."/>
            <person name="Li M.-W."/>
            <person name="Wong F.-L."/>
            <person name="Chan T.-F."/>
            <person name="Lam H.-M."/>
        </authorList>
    </citation>
    <scope>NUCLEOTIDE SEQUENCE [LARGE SCALE GENOMIC DNA]</scope>
    <source>
        <strain evidence="3">cv. W05</strain>
        <tissue evidence="2">Hypocotyl of etiolated seedlings</tissue>
    </source>
</reference>
<accession>A0A445M4H5</accession>